<evidence type="ECO:0000256" key="7">
    <source>
        <dbReference type="ARBA" id="ARBA00048539"/>
    </source>
</evidence>
<feature type="binding site" evidence="8">
    <location>
        <begin position="31"/>
        <end position="36"/>
    </location>
    <ligand>
        <name>ATP</name>
        <dbReference type="ChEBI" id="CHEBI:30616"/>
    </ligand>
</feature>
<dbReference type="InterPro" id="IPR012795">
    <property type="entry name" value="tRNA_Ile_lys_synt_N"/>
</dbReference>
<sequence>MNIEKFVQKFRDTLVNQCGVVGSSRILVALSGGADSMALLHLLKHSEMECLAVHCNFSLRGRESDEDEIFVQNICKEWDVELITERFDTTAYVTENGISIEMAARELRYELFNTICREKEIKLIATGHHGDDAIETFFLNLARGTGLKGLTGIAYQRDSIIRPLLFATSQEIIEYCNQQSIPFRTDSTNHETTYLRNKIRHQIVPLFKEINPSFFNTMQNNMEYLTEAWQIFMAEAVKVKEEMIAGTGDSLLIPIKQLNEHSQKKSMLFEILQPYGFSGSVIHNIADSMNGIPGKQFFSQTHRLVVDRYNLVLVPKSETDINQYYINSETEEIDQPIRLSIKTFKKRDDFSFSVNPKKVHLDADLIDFPLIVRTPNAGDRFQPLGMTHFKKISDFFIDQKLSLVEKENTWLLINNDDIAWVIGHRIDNRYKITSTTKTILEVSVMH</sequence>
<comment type="catalytic activity">
    <reaction evidence="7 8">
        <text>cytidine(34) in tRNA(Ile2) + L-lysine + ATP = lysidine(34) in tRNA(Ile2) + AMP + diphosphate + H(+)</text>
        <dbReference type="Rhea" id="RHEA:43744"/>
        <dbReference type="Rhea" id="RHEA-COMP:10625"/>
        <dbReference type="Rhea" id="RHEA-COMP:10670"/>
        <dbReference type="ChEBI" id="CHEBI:15378"/>
        <dbReference type="ChEBI" id="CHEBI:30616"/>
        <dbReference type="ChEBI" id="CHEBI:32551"/>
        <dbReference type="ChEBI" id="CHEBI:33019"/>
        <dbReference type="ChEBI" id="CHEBI:82748"/>
        <dbReference type="ChEBI" id="CHEBI:83665"/>
        <dbReference type="ChEBI" id="CHEBI:456215"/>
        <dbReference type="EC" id="6.3.4.19"/>
    </reaction>
</comment>
<proteinExistence type="inferred from homology"/>
<evidence type="ECO:0000256" key="4">
    <source>
        <dbReference type="ARBA" id="ARBA00022694"/>
    </source>
</evidence>
<dbReference type="EC" id="6.3.4.19" evidence="8"/>
<dbReference type="GO" id="GO:0032267">
    <property type="term" value="F:tRNA(Ile)-lysidine synthase activity"/>
    <property type="evidence" value="ECO:0007669"/>
    <property type="project" value="UniProtKB-EC"/>
</dbReference>
<gene>
    <name evidence="8" type="primary">tilS</name>
    <name evidence="10" type="ORF">EV194_107146</name>
</gene>
<feature type="domain" description="Lysidine-tRNA(Ile) synthetase C-terminal" evidence="9">
    <location>
        <begin position="370"/>
        <end position="442"/>
    </location>
</feature>
<dbReference type="NCBIfam" id="TIGR02432">
    <property type="entry name" value="lysidine_TilS_N"/>
    <property type="match status" value="1"/>
</dbReference>
<dbReference type="HAMAP" id="MF_01161">
    <property type="entry name" value="tRNA_Ile_lys_synt"/>
    <property type="match status" value="1"/>
</dbReference>
<accession>A0A4R2GHZ0</accession>
<comment type="function">
    <text evidence="8">Ligates lysine onto the cytidine present at position 34 of the AUA codon-specific tRNA(Ile) that contains the anticodon CAU, in an ATP-dependent manner. Cytidine is converted to lysidine, thus changing the amino acid specificity of the tRNA from methionine to isoleucine.</text>
</comment>
<evidence type="ECO:0000259" key="9">
    <source>
        <dbReference type="SMART" id="SM00977"/>
    </source>
</evidence>
<evidence type="ECO:0000256" key="8">
    <source>
        <dbReference type="HAMAP-Rule" id="MF_01161"/>
    </source>
</evidence>
<dbReference type="OrthoDB" id="9807403at2"/>
<dbReference type="SUPFAM" id="SSF56037">
    <property type="entry name" value="PheT/TilS domain"/>
    <property type="match status" value="1"/>
</dbReference>
<dbReference type="EMBL" id="SLWK01000007">
    <property type="protein sequence ID" value="TCO07762.1"/>
    <property type="molecule type" value="Genomic_DNA"/>
</dbReference>
<dbReference type="PANTHER" id="PTHR43033">
    <property type="entry name" value="TRNA(ILE)-LYSIDINE SYNTHASE-RELATED"/>
    <property type="match status" value="1"/>
</dbReference>
<evidence type="ECO:0000256" key="1">
    <source>
        <dbReference type="ARBA" id="ARBA00004496"/>
    </source>
</evidence>
<comment type="similarity">
    <text evidence="8">Belongs to the tRNA(Ile)-lysidine synthase family.</text>
</comment>
<dbReference type="GO" id="GO:0006400">
    <property type="term" value="P:tRNA modification"/>
    <property type="evidence" value="ECO:0007669"/>
    <property type="project" value="UniProtKB-UniRule"/>
</dbReference>
<evidence type="ECO:0000256" key="3">
    <source>
        <dbReference type="ARBA" id="ARBA00022598"/>
    </source>
</evidence>
<dbReference type="Pfam" id="PF01171">
    <property type="entry name" value="ATP_bind_3"/>
    <property type="match status" value="1"/>
</dbReference>
<organism evidence="10 11">
    <name type="scientific">Natronoflexus pectinivorans</name>
    <dbReference type="NCBI Taxonomy" id="682526"/>
    <lineage>
        <taxon>Bacteria</taxon>
        <taxon>Pseudomonadati</taxon>
        <taxon>Bacteroidota</taxon>
        <taxon>Bacteroidia</taxon>
        <taxon>Marinilabiliales</taxon>
        <taxon>Marinilabiliaceae</taxon>
        <taxon>Natronoflexus</taxon>
    </lineage>
</organism>
<evidence type="ECO:0000256" key="6">
    <source>
        <dbReference type="ARBA" id="ARBA00022840"/>
    </source>
</evidence>
<dbReference type="NCBIfam" id="TIGR02433">
    <property type="entry name" value="lysidine_TilS_C"/>
    <property type="match status" value="1"/>
</dbReference>
<comment type="domain">
    <text evidence="8">The N-terminal region contains the highly conserved SGGXDS motif, predicted to be a P-loop motif involved in ATP binding.</text>
</comment>
<comment type="subcellular location">
    <subcellularLocation>
        <location evidence="1 8">Cytoplasm</location>
    </subcellularLocation>
</comment>
<dbReference type="SUPFAM" id="SSF52402">
    <property type="entry name" value="Adenine nucleotide alpha hydrolases-like"/>
    <property type="match status" value="1"/>
</dbReference>
<evidence type="ECO:0000256" key="2">
    <source>
        <dbReference type="ARBA" id="ARBA00022490"/>
    </source>
</evidence>
<dbReference type="Pfam" id="PF11734">
    <property type="entry name" value="TilS_C"/>
    <property type="match status" value="1"/>
</dbReference>
<dbReference type="CDD" id="cd01992">
    <property type="entry name" value="TilS_N"/>
    <property type="match status" value="1"/>
</dbReference>
<comment type="caution">
    <text evidence="10">The sequence shown here is derived from an EMBL/GenBank/DDBJ whole genome shotgun (WGS) entry which is preliminary data.</text>
</comment>
<dbReference type="InterPro" id="IPR012094">
    <property type="entry name" value="tRNA_Ile_lys_synt"/>
</dbReference>
<dbReference type="GO" id="GO:0005737">
    <property type="term" value="C:cytoplasm"/>
    <property type="evidence" value="ECO:0007669"/>
    <property type="project" value="UniProtKB-SubCell"/>
</dbReference>
<keyword evidence="4 8" id="KW-0819">tRNA processing</keyword>
<evidence type="ECO:0000256" key="5">
    <source>
        <dbReference type="ARBA" id="ARBA00022741"/>
    </source>
</evidence>
<evidence type="ECO:0000313" key="11">
    <source>
        <dbReference type="Proteomes" id="UP000295221"/>
    </source>
</evidence>
<dbReference type="Gene3D" id="3.40.50.620">
    <property type="entry name" value="HUPs"/>
    <property type="match status" value="1"/>
</dbReference>
<keyword evidence="5 8" id="KW-0547">Nucleotide-binding</keyword>
<dbReference type="SMART" id="SM00977">
    <property type="entry name" value="TilS_C"/>
    <property type="match status" value="1"/>
</dbReference>
<reference evidence="10 11" key="1">
    <citation type="submission" date="2019-03" db="EMBL/GenBank/DDBJ databases">
        <title>Genomic Encyclopedia of Type Strains, Phase IV (KMG-IV): sequencing the most valuable type-strain genomes for metagenomic binning, comparative biology and taxonomic classification.</title>
        <authorList>
            <person name="Goeker M."/>
        </authorList>
    </citation>
    <scope>NUCLEOTIDE SEQUENCE [LARGE SCALE GENOMIC DNA]</scope>
    <source>
        <strain evidence="10 11">DSM 24179</strain>
    </source>
</reference>
<dbReference type="PANTHER" id="PTHR43033:SF1">
    <property type="entry name" value="TRNA(ILE)-LYSIDINE SYNTHASE-RELATED"/>
    <property type="match status" value="1"/>
</dbReference>
<name>A0A4R2GHZ0_9BACT</name>
<keyword evidence="11" id="KW-1185">Reference proteome</keyword>
<dbReference type="InterPro" id="IPR014729">
    <property type="entry name" value="Rossmann-like_a/b/a_fold"/>
</dbReference>
<dbReference type="GO" id="GO:0005524">
    <property type="term" value="F:ATP binding"/>
    <property type="evidence" value="ECO:0007669"/>
    <property type="project" value="UniProtKB-UniRule"/>
</dbReference>
<dbReference type="AlphaFoldDB" id="A0A4R2GHZ0"/>
<dbReference type="InterPro" id="IPR011063">
    <property type="entry name" value="TilS/TtcA_N"/>
</dbReference>
<keyword evidence="3 8" id="KW-0436">Ligase</keyword>
<keyword evidence="6 8" id="KW-0067">ATP-binding</keyword>
<dbReference type="Proteomes" id="UP000295221">
    <property type="component" value="Unassembled WGS sequence"/>
</dbReference>
<dbReference type="InterPro" id="IPR012796">
    <property type="entry name" value="Lysidine-tRNA-synth_C"/>
</dbReference>
<keyword evidence="2 8" id="KW-0963">Cytoplasm</keyword>
<protein>
    <recommendedName>
        <fullName evidence="8">tRNA(Ile)-lysidine synthase</fullName>
        <ecNumber evidence="8">6.3.4.19</ecNumber>
    </recommendedName>
    <alternativeName>
        <fullName evidence="8">tRNA(Ile)-2-lysyl-cytidine synthase</fullName>
    </alternativeName>
    <alternativeName>
        <fullName evidence="8">tRNA(Ile)-lysidine synthetase</fullName>
    </alternativeName>
</protein>
<evidence type="ECO:0000313" key="10">
    <source>
        <dbReference type="EMBL" id="TCO07762.1"/>
    </source>
</evidence>